<organism evidence="2 3">
    <name type="scientific">Candidatus Colwellbacteria bacterium RIFCSPLOWO2_01_FULL_48_10</name>
    <dbReference type="NCBI Taxonomy" id="1797690"/>
    <lineage>
        <taxon>Bacteria</taxon>
        <taxon>Candidatus Colwelliibacteriota</taxon>
    </lineage>
</organism>
<protein>
    <recommendedName>
        <fullName evidence="4">Peptidase M23 domain-containing protein</fullName>
    </recommendedName>
</protein>
<name>A0A1G1Z3X9_9BACT</name>
<evidence type="ECO:0000256" key="1">
    <source>
        <dbReference type="SAM" id="SignalP"/>
    </source>
</evidence>
<evidence type="ECO:0000313" key="2">
    <source>
        <dbReference type="EMBL" id="OGY59338.1"/>
    </source>
</evidence>
<dbReference type="Proteomes" id="UP000178744">
    <property type="component" value="Unassembled WGS sequence"/>
</dbReference>
<sequence>MKTNLKTKCMMIAVVALMTFAVAPAAEASCHRTTPGCFVANPGYFPCPAGHTDEIGVVAHDDGLVEDTAWTGQVCEVTSSGEMFHLHHDEQGGHIPHLASLAI</sequence>
<reference evidence="2 3" key="1">
    <citation type="journal article" date="2016" name="Nat. Commun.">
        <title>Thousands of microbial genomes shed light on interconnected biogeochemical processes in an aquifer system.</title>
        <authorList>
            <person name="Anantharaman K."/>
            <person name="Brown C.T."/>
            <person name="Hug L.A."/>
            <person name="Sharon I."/>
            <person name="Castelle C.J."/>
            <person name="Probst A.J."/>
            <person name="Thomas B.C."/>
            <person name="Singh A."/>
            <person name="Wilkins M.J."/>
            <person name="Karaoz U."/>
            <person name="Brodie E.L."/>
            <person name="Williams K.H."/>
            <person name="Hubbard S.S."/>
            <person name="Banfield J.F."/>
        </authorList>
    </citation>
    <scope>NUCLEOTIDE SEQUENCE [LARGE SCALE GENOMIC DNA]</scope>
</reference>
<proteinExistence type="predicted"/>
<evidence type="ECO:0008006" key="4">
    <source>
        <dbReference type="Google" id="ProtNLM"/>
    </source>
</evidence>
<keyword evidence="1" id="KW-0732">Signal</keyword>
<evidence type="ECO:0000313" key="3">
    <source>
        <dbReference type="Proteomes" id="UP000178744"/>
    </source>
</evidence>
<dbReference type="EMBL" id="MHIY01000026">
    <property type="protein sequence ID" value="OGY59338.1"/>
    <property type="molecule type" value="Genomic_DNA"/>
</dbReference>
<comment type="caution">
    <text evidence="2">The sequence shown here is derived from an EMBL/GenBank/DDBJ whole genome shotgun (WGS) entry which is preliminary data.</text>
</comment>
<gene>
    <name evidence="2" type="ORF">A3B23_04065</name>
</gene>
<accession>A0A1G1Z3X9</accession>
<dbReference type="AlphaFoldDB" id="A0A1G1Z3X9"/>
<feature type="signal peptide" evidence="1">
    <location>
        <begin position="1"/>
        <end position="25"/>
    </location>
</feature>
<feature type="chain" id="PRO_5009581706" description="Peptidase M23 domain-containing protein" evidence="1">
    <location>
        <begin position="26"/>
        <end position="103"/>
    </location>
</feature>